<dbReference type="Proteomes" id="UP000494165">
    <property type="component" value="Unassembled WGS sequence"/>
</dbReference>
<dbReference type="AlphaFoldDB" id="A0A8S1CUH0"/>
<keyword evidence="3" id="KW-1185">Reference proteome</keyword>
<reference evidence="2 3" key="1">
    <citation type="submission" date="2020-04" db="EMBL/GenBank/DDBJ databases">
        <authorList>
            <person name="Alioto T."/>
            <person name="Alioto T."/>
            <person name="Gomez Garrido J."/>
        </authorList>
    </citation>
    <scope>NUCLEOTIDE SEQUENCE [LARGE SCALE GENOMIC DNA]</scope>
</reference>
<evidence type="ECO:0000313" key="2">
    <source>
        <dbReference type="EMBL" id="CAB3371861.1"/>
    </source>
</evidence>
<proteinExistence type="predicted"/>
<feature type="compositionally biased region" description="Pro residues" evidence="1">
    <location>
        <begin position="1"/>
        <end position="11"/>
    </location>
</feature>
<organism evidence="2 3">
    <name type="scientific">Cloeon dipterum</name>
    <dbReference type="NCBI Taxonomy" id="197152"/>
    <lineage>
        <taxon>Eukaryota</taxon>
        <taxon>Metazoa</taxon>
        <taxon>Ecdysozoa</taxon>
        <taxon>Arthropoda</taxon>
        <taxon>Hexapoda</taxon>
        <taxon>Insecta</taxon>
        <taxon>Pterygota</taxon>
        <taxon>Palaeoptera</taxon>
        <taxon>Ephemeroptera</taxon>
        <taxon>Pisciforma</taxon>
        <taxon>Baetidae</taxon>
        <taxon>Cloeon</taxon>
    </lineage>
</organism>
<sequence length="227" mass="25108">MSQPPQWPPPGHMGHHPGHAPLRPASWGRASPVPFRPASPYCPSPPPMRLPPSPASFHPGFGSVARSPAPMFGCPSPRPFIPCPRPRWPVGAGPVPMPLGPRPFRLPPQQLAWTPESRPQPSRFYQGHRNDLQSPVHCQSPADYCYPQTHPMMGSPYSVPQEYVGVPPEYVGVPLEPPPLQYAADYYEADNSTAEAIASQSQDYVDEKLAEYQATIHQLQSKYKTRI</sequence>
<name>A0A8S1CUH0_9INSE</name>
<protein>
    <submittedName>
        <fullName evidence="2">Uncharacterized protein</fullName>
    </submittedName>
</protein>
<accession>A0A8S1CUH0</accession>
<evidence type="ECO:0000313" key="3">
    <source>
        <dbReference type="Proteomes" id="UP000494165"/>
    </source>
</evidence>
<comment type="caution">
    <text evidence="2">The sequence shown here is derived from an EMBL/GenBank/DDBJ whole genome shotgun (WGS) entry which is preliminary data.</text>
</comment>
<gene>
    <name evidence="2" type="ORF">CLODIP_2_CD00410</name>
</gene>
<feature type="region of interest" description="Disordered" evidence="1">
    <location>
        <begin position="1"/>
        <end position="30"/>
    </location>
</feature>
<evidence type="ECO:0000256" key="1">
    <source>
        <dbReference type="SAM" id="MobiDB-lite"/>
    </source>
</evidence>
<dbReference type="OrthoDB" id="6426610at2759"/>
<dbReference type="EMBL" id="CADEPI010000066">
    <property type="protein sequence ID" value="CAB3371861.1"/>
    <property type="molecule type" value="Genomic_DNA"/>
</dbReference>